<dbReference type="KEGG" id="pacr:FXN63_00200"/>
<evidence type="ECO:0000256" key="1">
    <source>
        <dbReference type="ARBA" id="ARBA00023002"/>
    </source>
</evidence>
<evidence type="ECO:0000313" key="3">
    <source>
        <dbReference type="EMBL" id="QEI04432.1"/>
    </source>
</evidence>
<organism evidence="3 4">
    <name type="scientific">Pigmentiphaga aceris</name>
    <dbReference type="NCBI Taxonomy" id="1940612"/>
    <lineage>
        <taxon>Bacteria</taxon>
        <taxon>Pseudomonadati</taxon>
        <taxon>Pseudomonadota</taxon>
        <taxon>Betaproteobacteria</taxon>
        <taxon>Burkholderiales</taxon>
        <taxon>Alcaligenaceae</taxon>
        <taxon>Pigmentiphaga</taxon>
    </lineage>
</organism>
<reference evidence="3 4" key="1">
    <citation type="submission" date="2019-08" db="EMBL/GenBank/DDBJ databases">
        <title>Amphibian skin-associated Pigmentiphaga: genome sequence and occurrence across geography and hosts.</title>
        <authorList>
            <person name="Bletz M.C."/>
            <person name="Bunk B."/>
            <person name="Sproeer C."/>
            <person name="Biwer P."/>
            <person name="Reiter S."/>
            <person name="Rabemananjara F.C.E."/>
            <person name="Schulz S."/>
            <person name="Overmann J."/>
            <person name="Vences M."/>
        </authorList>
    </citation>
    <scope>NUCLEOTIDE SEQUENCE [LARGE SCALE GENOMIC DNA]</scope>
    <source>
        <strain evidence="3 4">Mada1488</strain>
    </source>
</reference>
<dbReference type="GO" id="GO:0016491">
    <property type="term" value="F:oxidoreductase activity"/>
    <property type="evidence" value="ECO:0007669"/>
    <property type="project" value="UniProtKB-KW"/>
</dbReference>
<proteinExistence type="predicted"/>
<dbReference type="PANTHER" id="PTHR13847:SF289">
    <property type="entry name" value="GLYCINE OXIDASE"/>
    <property type="match status" value="1"/>
</dbReference>
<evidence type="ECO:0000259" key="2">
    <source>
        <dbReference type="Pfam" id="PF01266"/>
    </source>
</evidence>
<dbReference type="InterPro" id="IPR006076">
    <property type="entry name" value="FAD-dep_OxRdtase"/>
</dbReference>
<dbReference type="GO" id="GO:0005737">
    <property type="term" value="C:cytoplasm"/>
    <property type="evidence" value="ECO:0007669"/>
    <property type="project" value="TreeGrafter"/>
</dbReference>
<dbReference type="Pfam" id="PF01266">
    <property type="entry name" value="DAO"/>
    <property type="match status" value="1"/>
</dbReference>
<sequence>MIAGGTRDRHGNGSINGNLGRVGVVGAGIVGLCTAYYLRRAGCEVVVIDREAPGSQCSSGNAGALSSRSVAPLAMPGIVGTAIKMMLDPTGPLYLPPTYALKALPWLLRFIAASKAPRVATIAQALSGLLADSIPLHRELARDIGCPQRIGNTGQLHLYPNEAALAKDAGSWALKLQYGETVERLDRAGIQAMEPAIDDRYGVGLFLPDSAWVSQPLRYATALADKLREMGVEIIQDDVRGLTPGSDGWTIATGRESHHVDEVVVAAGAWSAQLLGTLGVKVPLETQRGYHLSIPNPGMSVSRTVVLADRKVFITPMEDGLRVAGTVEYGGFKRAPSAPRAALLGDHAKAGLKGLDLSQGASTWMGHRPCLPDSMPVIGEVPTHPGLWTAFGHGHLGLTGSAPTGKLLADVMTGAASADRLAPFSVTRF</sequence>
<dbReference type="PANTHER" id="PTHR13847">
    <property type="entry name" value="SARCOSINE DEHYDROGENASE-RELATED"/>
    <property type="match status" value="1"/>
</dbReference>
<dbReference type="EMBL" id="CP043046">
    <property type="protein sequence ID" value="QEI04432.1"/>
    <property type="molecule type" value="Genomic_DNA"/>
</dbReference>
<accession>A0A5C0AQQ7</accession>
<keyword evidence="1" id="KW-0560">Oxidoreductase</keyword>
<dbReference type="AlphaFoldDB" id="A0A5C0AQQ7"/>
<evidence type="ECO:0000313" key="4">
    <source>
        <dbReference type="Proteomes" id="UP000325161"/>
    </source>
</evidence>
<dbReference type="Gene3D" id="3.30.9.10">
    <property type="entry name" value="D-Amino Acid Oxidase, subunit A, domain 2"/>
    <property type="match status" value="1"/>
</dbReference>
<feature type="domain" description="FAD dependent oxidoreductase" evidence="2">
    <location>
        <begin position="22"/>
        <end position="410"/>
    </location>
</feature>
<dbReference type="SUPFAM" id="SSF54373">
    <property type="entry name" value="FAD-linked reductases, C-terminal domain"/>
    <property type="match status" value="1"/>
</dbReference>
<keyword evidence="4" id="KW-1185">Reference proteome</keyword>
<dbReference type="RefSeq" id="WP_148811724.1">
    <property type="nucleotide sequence ID" value="NZ_CP043046.1"/>
</dbReference>
<dbReference type="InterPro" id="IPR036188">
    <property type="entry name" value="FAD/NAD-bd_sf"/>
</dbReference>
<dbReference type="Proteomes" id="UP000325161">
    <property type="component" value="Chromosome"/>
</dbReference>
<name>A0A5C0AQQ7_9BURK</name>
<dbReference type="OrthoDB" id="18526at2"/>
<gene>
    <name evidence="3" type="ORF">FXN63_00200</name>
</gene>
<dbReference type="SUPFAM" id="SSF51905">
    <property type="entry name" value="FAD/NAD(P)-binding domain"/>
    <property type="match status" value="1"/>
</dbReference>
<dbReference type="Gene3D" id="3.50.50.60">
    <property type="entry name" value="FAD/NAD(P)-binding domain"/>
    <property type="match status" value="2"/>
</dbReference>
<protein>
    <submittedName>
        <fullName evidence="3">FAD-dependent oxidoreductase</fullName>
    </submittedName>
</protein>